<sequence length="314" mass="36586">MESFVQNKFLILLFFIFIQCMQAVPLLPFVQAKADISEDKVGWEVDLNRIALNFTQSSLTNQSLYTSFSDSNLKGSSQLGLQFFFTLNGNFYAPRFVVFNTAYAEYGFTQITQTDQSVVINKSLDKMLFSTDYTQRMWDFDWGFEVFEMGPYMRVSYQTEFNPTPSVGRRHIINYMVGAKLFDGRYVKNLYFDFFGEHDLNPMTRLNGTGLEVGISLEYSLNKYVKWTYTMNYKKYIFNAEDSKISPDYQLLLETRIDAKLFRSLSVAPLLRYYMLKADNIELPASNFMVGVSLNFGKVLLPPRQVLKDYEFVY</sequence>
<evidence type="ECO:0000313" key="1">
    <source>
        <dbReference type="EMBL" id="TLD83803.1"/>
    </source>
</evidence>
<dbReference type="EMBL" id="JRPL02000005">
    <property type="protein sequence ID" value="TLD83803.1"/>
    <property type="molecule type" value="Genomic_DNA"/>
</dbReference>
<evidence type="ECO:0008006" key="3">
    <source>
        <dbReference type="Google" id="ProtNLM"/>
    </source>
</evidence>
<dbReference type="AlphaFoldDB" id="A0A4U8SCD8"/>
<name>A0A4U8SCD8_9HELI</name>
<dbReference type="Proteomes" id="UP000029878">
    <property type="component" value="Unassembled WGS sequence"/>
</dbReference>
<comment type="caution">
    <text evidence="1">The sequence shown here is derived from an EMBL/GenBank/DDBJ whole genome shotgun (WGS) entry which is preliminary data.</text>
</comment>
<proteinExistence type="predicted"/>
<gene>
    <name evidence="1" type="ORF">LS81_003405</name>
</gene>
<evidence type="ECO:0000313" key="2">
    <source>
        <dbReference type="Proteomes" id="UP000029878"/>
    </source>
</evidence>
<accession>A0A4U8SCD8</accession>
<protein>
    <recommendedName>
        <fullName evidence="3">DUF3078 domain-containing protein</fullName>
    </recommendedName>
</protein>
<dbReference type="OrthoDB" id="5320060at2"/>
<organism evidence="1 2">
    <name type="scientific">Helicobacter trogontum</name>
    <dbReference type="NCBI Taxonomy" id="50960"/>
    <lineage>
        <taxon>Bacteria</taxon>
        <taxon>Pseudomonadati</taxon>
        <taxon>Campylobacterota</taxon>
        <taxon>Epsilonproteobacteria</taxon>
        <taxon>Campylobacterales</taxon>
        <taxon>Helicobacteraceae</taxon>
        <taxon>Helicobacter</taxon>
    </lineage>
</organism>
<dbReference type="RefSeq" id="WP_052096485.1">
    <property type="nucleotide sequence ID" value="NZ_JRPL02000005.1"/>
</dbReference>
<reference evidence="1 2" key="1">
    <citation type="journal article" date="2014" name="Genome Announc.">
        <title>Draft genome sequences of eight enterohepatic helicobacter species isolated from both laboratory and wild rodents.</title>
        <authorList>
            <person name="Sheh A."/>
            <person name="Shen Z."/>
            <person name="Fox J.G."/>
        </authorList>
    </citation>
    <scope>NUCLEOTIDE SEQUENCE [LARGE SCALE GENOMIC DNA]</scope>
    <source>
        <strain evidence="1 2">ATCC 700114</strain>
    </source>
</reference>